<feature type="domain" description="SF4 helicase" evidence="12">
    <location>
        <begin position="185"/>
        <end position="458"/>
    </location>
</feature>
<dbReference type="AlphaFoldDB" id="A0A0F5IVH2"/>
<keyword evidence="6 13" id="KW-0347">Helicase</keyword>
<evidence type="ECO:0000259" key="12">
    <source>
        <dbReference type="PROSITE" id="PS51199"/>
    </source>
</evidence>
<sequence length="460" mass="51506">MDADKTNNTEMAGMTIAELESTLVCCLMTSLDAPMQVSTMLRKEMFSDKSLGFVFGVIMDLYDHGVQPDMVTVETGMRRLDEAHWKELNGLSFLLPAMLNVRNAENVIRYAEEVKRQYKLRCLMQLFVTLNFSSGKFDADPDKLIAEAEQSLQELRRDTVGGKVMRTVGELAEEALQWHNRRAEASEDVTRLLTGIEELDYVTGGLHRGEILILGGRPSDGKTAVALHIAVNAAKEGKHVCLFSLEMSDLQMLNRILAGMTDVDPDHLRISGLTDKELEQLKEASRKLEHLPLYMDYTPCNTVSDIRAKVMLKSKQGECDLVVIDYLHLLSSVRQKNETQDQVVGRNVVALKQLALEANCPVLLVSQMNRACDTRADRAHIPVMSDLRDSGTIEQVADCVVFVYRPEKHGITKDERTGESLVGVGKLYIVKNRNGATGIARFRYNPSYTKITDYRNTATS</sequence>
<evidence type="ECO:0000256" key="5">
    <source>
        <dbReference type="ARBA" id="ARBA00022801"/>
    </source>
</evidence>
<keyword evidence="9" id="KW-0413">Isomerase</keyword>
<evidence type="ECO:0000256" key="8">
    <source>
        <dbReference type="ARBA" id="ARBA00023125"/>
    </source>
</evidence>
<keyword evidence="3" id="KW-0235">DNA replication</keyword>
<accession>A0A0F5IVH2</accession>
<dbReference type="SMART" id="SM00382">
    <property type="entry name" value="AAA"/>
    <property type="match status" value="1"/>
</dbReference>
<dbReference type="InterPro" id="IPR007694">
    <property type="entry name" value="DNA_helicase_DnaB-like_C"/>
</dbReference>
<evidence type="ECO:0000256" key="3">
    <source>
        <dbReference type="ARBA" id="ARBA00022705"/>
    </source>
</evidence>
<dbReference type="STRING" id="1203610.HMPREF1536_04619"/>
<evidence type="ECO:0000256" key="2">
    <source>
        <dbReference type="ARBA" id="ARBA00022515"/>
    </source>
</evidence>
<organism evidence="13 14">
    <name type="scientific">Parabacteroides gordonii MS-1 = DSM 23371</name>
    <dbReference type="NCBI Taxonomy" id="1203610"/>
    <lineage>
        <taxon>Bacteria</taxon>
        <taxon>Pseudomonadati</taxon>
        <taxon>Bacteroidota</taxon>
        <taxon>Bacteroidia</taxon>
        <taxon>Bacteroidales</taxon>
        <taxon>Tannerellaceae</taxon>
        <taxon>Parabacteroides</taxon>
    </lineage>
</organism>
<dbReference type="Pfam" id="PF00772">
    <property type="entry name" value="DnaB"/>
    <property type="match status" value="1"/>
</dbReference>
<dbReference type="SUPFAM" id="SSF48024">
    <property type="entry name" value="N-terminal domain of DnaB helicase"/>
    <property type="match status" value="1"/>
</dbReference>
<dbReference type="InterPro" id="IPR036185">
    <property type="entry name" value="DNA_heli_DnaB-like_N_sf"/>
</dbReference>
<evidence type="ECO:0000256" key="9">
    <source>
        <dbReference type="ARBA" id="ARBA00023235"/>
    </source>
</evidence>
<protein>
    <recommendedName>
        <fullName evidence="10">DNA 5'-3' helicase</fullName>
        <ecNumber evidence="10">5.6.2.3</ecNumber>
    </recommendedName>
</protein>
<dbReference type="InterPro" id="IPR016136">
    <property type="entry name" value="DNA_helicase_N/primase_C"/>
</dbReference>
<dbReference type="GO" id="GO:0005524">
    <property type="term" value="F:ATP binding"/>
    <property type="evidence" value="ECO:0007669"/>
    <property type="project" value="UniProtKB-KW"/>
</dbReference>
<dbReference type="InterPro" id="IPR027417">
    <property type="entry name" value="P-loop_NTPase"/>
</dbReference>
<dbReference type="PATRIC" id="fig|1203610.3.peg.4708"/>
<dbReference type="InterPro" id="IPR003593">
    <property type="entry name" value="AAA+_ATPase"/>
</dbReference>
<evidence type="ECO:0000256" key="10">
    <source>
        <dbReference type="ARBA" id="ARBA00044969"/>
    </source>
</evidence>
<evidence type="ECO:0000313" key="14">
    <source>
        <dbReference type="Proteomes" id="UP000033035"/>
    </source>
</evidence>
<gene>
    <name evidence="13" type="ORF">HMPREF1536_04619</name>
</gene>
<keyword evidence="8" id="KW-0238">DNA-binding</keyword>
<dbReference type="Pfam" id="PF03796">
    <property type="entry name" value="DnaB_C"/>
    <property type="match status" value="1"/>
</dbReference>
<evidence type="ECO:0000313" key="13">
    <source>
        <dbReference type="EMBL" id="KKB49554.1"/>
    </source>
</evidence>
<dbReference type="GO" id="GO:0016787">
    <property type="term" value="F:hydrolase activity"/>
    <property type="evidence" value="ECO:0007669"/>
    <property type="project" value="UniProtKB-KW"/>
</dbReference>
<evidence type="ECO:0000256" key="4">
    <source>
        <dbReference type="ARBA" id="ARBA00022741"/>
    </source>
</evidence>
<evidence type="ECO:0000256" key="6">
    <source>
        <dbReference type="ARBA" id="ARBA00022806"/>
    </source>
</evidence>
<comment type="catalytic activity">
    <reaction evidence="11">
        <text>ATP + H2O = ADP + phosphate + H(+)</text>
        <dbReference type="Rhea" id="RHEA:13065"/>
        <dbReference type="ChEBI" id="CHEBI:15377"/>
        <dbReference type="ChEBI" id="CHEBI:15378"/>
        <dbReference type="ChEBI" id="CHEBI:30616"/>
        <dbReference type="ChEBI" id="CHEBI:43474"/>
        <dbReference type="ChEBI" id="CHEBI:456216"/>
        <dbReference type="EC" id="5.6.2.3"/>
    </reaction>
</comment>
<dbReference type="PANTHER" id="PTHR30153">
    <property type="entry name" value="REPLICATIVE DNA HELICASE DNAB"/>
    <property type="match status" value="1"/>
</dbReference>
<dbReference type="InterPro" id="IPR007693">
    <property type="entry name" value="DNA_helicase_DnaB-like_N"/>
</dbReference>
<dbReference type="Gene3D" id="1.10.860.10">
    <property type="entry name" value="DNAb Helicase, Chain A"/>
    <property type="match status" value="1"/>
</dbReference>
<dbReference type="Gene3D" id="3.40.50.300">
    <property type="entry name" value="P-loop containing nucleotide triphosphate hydrolases"/>
    <property type="match status" value="1"/>
</dbReference>
<dbReference type="SUPFAM" id="SSF52540">
    <property type="entry name" value="P-loop containing nucleoside triphosphate hydrolases"/>
    <property type="match status" value="1"/>
</dbReference>
<dbReference type="EC" id="5.6.2.3" evidence="10"/>
<name>A0A0F5IVH2_9BACT</name>
<dbReference type="GO" id="GO:0003677">
    <property type="term" value="F:DNA binding"/>
    <property type="evidence" value="ECO:0007669"/>
    <property type="project" value="UniProtKB-KW"/>
</dbReference>
<comment type="caution">
    <text evidence="13">The sequence shown here is derived from an EMBL/GenBank/DDBJ whole genome shotgun (WGS) entry which is preliminary data.</text>
</comment>
<keyword evidence="14" id="KW-1185">Reference proteome</keyword>
<keyword evidence="2" id="KW-0639">Primosome</keyword>
<evidence type="ECO:0000256" key="7">
    <source>
        <dbReference type="ARBA" id="ARBA00022840"/>
    </source>
</evidence>
<proteinExistence type="inferred from homology"/>
<dbReference type="GO" id="GO:0006269">
    <property type="term" value="P:DNA replication, synthesis of primer"/>
    <property type="evidence" value="ECO:0007669"/>
    <property type="project" value="UniProtKB-KW"/>
</dbReference>
<keyword evidence="5" id="KW-0378">Hydrolase</keyword>
<dbReference type="GO" id="GO:0043139">
    <property type="term" value="F:5'-3' DNA helicase activity"/>
    <property type="evidence" value="ECO:0007669"/>
    <property type="project" value="UniProtKB-EC"/>
</dbReference>
<dbReference type="GO" id="GO:1990077">
    <property type="term" value="C:primosome complex"/>
    <property type="evidence" value="ECO:0007669"/>
    <property type="project" value="UniProtKB-KW"/>
</dbReference>
<dbReference type="HOGENOM" id="CLU_005373_0_2_10"/>
<evidence type="ECO:0000256" key="11">
    <source>
        <dbReference type="ARBA" id="ARBA00048954"/>
    </source>
</evidence>
<dbReference type="RefSeq" id="WP_081693341.1">
    <property type="nucleotide sequence ID" value="NZ_AUAE01000027.1"/>
</dbReference>
<comment type="similarity">
    <text evidence="1">Belongs to the helicase family. DnaB subfamily.</text>
</comment>
<dbReference type="GO" id="GO:0005829">
    <property type="term" value="C:cytosol"/>
    <property type="evidence" value="ECO:0007669"/>
    <property type="project" value="TreeGrafter"/>
</dbReference>
<dbReference type="Proteomes" id="UP000033035">
    <property type="component" value="Unassembled WGS sequence"/>
</dbReference>
<keyword evidence="7" id="KW-0067">ATP-binding</keyword>
<evidence type="ECO:0000256" key="1">
    <source>
        <dbReference type="ARBA" id="ARBA00008428"/>
    </source>
</evidence>
<dbReference type="PANTHER" id="PTHR30153:SF2">
    <property type="entry name" value="REPLICATIVE DNA HELICASE"/>
    <property type="match status" value="1"/>
</dbReference>
<keyword evidence="4" id="KW-0547">Nucleotide-binding</keyword>
<dbReference type="PROSITE" id="PS51199">
    <property type="entry name" value="SF4_HELICASE"/>
    <property type="match status" value="1"/>
</dbReference>
<reference evidence="13 14" key="1">
    <citation type="submission" date="2013-04" db="EMBL/GenBank/DDBJ databases">
        <title>The Genome Sequence of Parabacteroides gordonii DSM 23371.</title>
        <authorList>
            <consortium name="The Broad Institute Genomics Platform"/>
            <person name="Earl A."/>
            <person name="Ward D."/>
            <person name="Feldgarden M."/>
            <person name="Gevers D."/>
            <person name="Martens E."/>
            <person name="Sakamoto M."/>
            <person name="Benno Y."/>
            <person name="Suzuki N."/>
            <person name="Matsunaga N."/>
            <person name="Koshihara K."/>
            <person name="Seki M."/>
            <person name="Komiya H."/>
            <person name="Walker B."/>
            <person name="Young S."/>
            <person name="Zeng Q."/>
            <person name="Gargeya S."/>
            <person name="Fitzgerald M."/>
            <person name="Haas B."/>
            <person name="Abouelleil A."/>
            <person name="Allen A.W."/>
            <person name="Alvarado L."/>
            <person name="Arachchi H.M."/>
            <person name="Berlin A.M."/>
            <person name="Chapman S.B."/>
            <person name="Gainer-Dewar J."/>
            <person name="Goldberg J."/>
            <person name="Griggs A."/>
            <person name="Gujja S."/>
            <person name="Hansen M."/>
            <person name="Howarth C."/>
            <person name="Imamovic A."/>
            <person name="Ireland A."/>
            <person name="Larimer J."/>
            <person name="McCowan C."/>
            <person name="Murphy C."/>
            <person name="Pearson M."/>
            <person name="Poon T.W."/>
            <person name="Priest M."/>
            <person name="Roberts A."/>
            <person name="Saif S."/>
            <person name="Shea T."/>
            <person name="Sisk P."/>
            <person name="Sykes S."/>
            <person name="Wortman J."/>
            <person name="Nusbaum C."/>
            <person name="Birren B."/>
        </authorList>
    </citation>
    <scope>NUCLEOTIDE SEQUENCE [LARGE SCALE GENOMIC DNA]</scope>
    <source>
        <strain evidence="13 14">MS-1</strain>
    </source>
</reference>
<dbReference type="EMBL" id="AQHW01000025">
    <property type="protein sequence ID" value="KKB49554.1"/>
    <property type="molecule type" value="Genomic_DNA"/>
</dbReference>